<dbReference type="EMBL" id="CP013255">
    <property type="protein sequence ID" value="ALU41393.1"/>
    <property type="molecule type" value="Genomic_DNA"/>
</dbReference>
<dbReference type="GO" id="GO:0007234">
    <property type="term" value="P:osmosensory signaling via phosphorelay pathway"/>
    <property type="evidence" value="ECO:0007669"/>
    <property type="project" value="TreeGrafter"/>
</dbReference>
<keyword evidence="10" id="KW-0902">Two-component regulatory system</keyword>
<dbReference type="Pfam" id="PF02518">
    <property type="entry name" value="HATPase_c"/>
    <property type="match status" value="1"/>
</dbReference>
<comment type="subcellular location">
    <subcellularLocation>
        <location evidence="3">Cell membrane</location>
    </subcellularLocation>
</comment>
<dbReference type="InterPro" id="IPR036097">
    <property type="entry name" value="HisK_dim/P_sf"/>
</dbReference>
<evidence type="ECO:0000313" key="16">
    <source>
        <dbReference type="EMBL" id="GEO93655.1"/>
    </source>
</evidence>
<dbReference type="GO" id="GO:0005886">
    <property type="term" value="C:plasma membrane"/>
    <property type="evidence" value="ECO:0007669"/>
    <property type="project" value="UniProtKB-SubCell"/>
</dbReference>
<keyword evidence="13" id="KW-0812">Transmembrane</keyword>
<geneLocation type="plasmid" evidence="15">
    <name>1</name>
</geneLocation>
<dbReference type="EC" id="2.7.13.3" evidence="4"/>
<keyword evidence="11 13" id="KW-0472">Membrane</keyword>
<dbReference type="PROSITE" id="PS50109">
    <property type="entry name" value="HIS_KIN"/>
    <property type="match status" value="1"/>
</dbReference>
<gene>
    <name evidence="15" type="ORF">AS188_16020</name>
    <name evidence="17" type="ORF">AUQ48_16840</name>
    <name evidence="16" type="ORF">KFL01_29610</name>
</gene>
<evidence type="ECO:0000256" key="7">
    <source>
        <dbReference type="ARBA" id="ARBA00022741"/>
    </source>
</evidence>
<dbReference type="EMBL" id="LOMZ01000004">
    <property type="protein sequence ID" value="PLC10721.1"/>
    <property type="molecule type" value="Genomic_DNA"/>
</dbReference>
<dbReference type="InterPro" id="IPR003594">
    <property type="entry name" value="HATPase_dom"/>
</dbReference>
<keyword evidence="7" id="KW-0547">Nucleotide-binding</keyword>
<dbReference type="GO" id="GO:0005524">
    <property type="term" value="F:ATP binding"/>
    <property type="evidence" value="ECO:0007669"/>
    <property type="project" value="UniProtKB-KW"/>
</dbReference>
<evidence type="ECO:0000313" key="17">
    <source>
        <dbReference type="EMBL" id="PLC10721.1"/>
    </source>
</evidence>
<feature type="transmembrane region" description="Helical" evidence="13">
    <location>
        <begin position="100"/>
        <end position="120"/>
    </location>
</feature>
<dbReference type="RefSeq" id="WP_058860058.1">
    <property type="nucleotide sequence ID" value="NZ_LOMZ01000004.1"/>
</dbReference>
<dbReference type="InterPro" id="IPR004358">
    <property type="entry name" value="Sig_transdc_His_kin-like_C"/>
</dbReference>
<dbReference type="Gene3D" id="3.30.565.10">
    <property type="entry name" value="Histidine kinase-like ATPase, C-terminal domain"/>
    <property type="match status" value="1"/>
</dbReference>
<dbReference type="InterPro" id="IPR003661">
    <property type="entry name" value="HisK_dim/P_dom"/>
</dbReference>
<keyword evidence="5" id="KW-0597">Phosphoprotein</keyword>
<dbReference type="Pfam" id="PF00512">
    <property type="entry name" value="HisKA"/>
    <property type="match status" value="1"/>
</dbReference>
<dbReference type="SUPFAM" id="SSF55874">
    <property type="entry name" value="ATPase domain of HSP90 chaperone/DNA topoisomerase II/histidine kinase"/>
    <property type="match status" value="1"/>
</dbReference>
<protein>
    <recommendedName>
        <fullName evidence="12">Sensor-like histidine kinase SenX3</fullName>
        <ecNumber evidence="4">2.7.13.3</ecNumber>
    </recommendedName>
</protein>
<dbReference type="GO" id="GO:0000156">
    <property type="term" value="F:phosphorelay response regulator activity"/>
    <property type="evidence" value="ECO:0007669"/>
    <property type="project" value="TreeGrafter"/>
</dbReference>
<dbReference type="InterPro" id="IPR036890">
    <property type="entry name" value="HATPase_C_sf"/>
</dbReference>
<feature type="transmembrane region" description="Helical" evidence="13">
    <location>
        <begin position="25"/>
        <end position="44"/>
    </location>
</feature>
<name>A0A0U2Z0Z7_9MICC</name>
<dbReference type="EMBL" id="BJZR01000151">
    <property type="protein sequence ID" value="GEO93655.1"/>
    <property type="molecule type" value="Genomic_DNA"/>
</dbReference>
<dbReference type="KEGG" id="kfv:AS188_16020"/>
<evidence type="ECO:0000256" key="5">
    <source>
        <dbReference type="ARBA" id="ARBA00022553"/>
    </source>
</evidence>
<reference evidence="15 18" key="1">
    <citation type="submission" date="2015-11" db="EMBL/GenBank/DDBJ databases">
        <title>Complete Genome Sequence of Kocuria flava strain HO-9041.</title>
        <authorList>
            <person name="Zhou M."/>
            <person name="Dai J."/>
        </authorList>
    </citation>
    <scope>NUCLEOTIDE SEQUENCE [LARGE SCALE GENOMIC DNA]</scope>
    <source>
        <strain evidence="15 18">HO-9041</strain>
        <plasmid evidence="15 18">1</plasmid>
    </source>
</reference>
<evidence type="ECO:0000313" key="20">
    <source>
        <dbReference type="Proteomes" id="UP000321155"/>
    </source>
</evidence>
<evidence type="ECO:0000256" key="10">
    <source>
        <dbReference type="ARBA" id="ARBA00023012"/>
    </source>
</evidence>
<evidence type="ECO:0000313" key="18">
    <source>
        <dbReference type="Proteomes" id="UP000057181"/>
    </source>
</evidence>
<evidence type="ECO:0000256" key="4">
    <source>
        <dbReference type="ARBA" id="ARBA00012438"/>
    </source>
</evidence>
<keyword evidence="13" id="KW-1133">Transmembrane helix</keyword>
<organism evidence="15 18">
    <name type="scientific">Kocuria flava</name>
    <dbReference type="NCBI Taxonomy" id="446860"/>
    <lineage>
        <taxon>Bacteria</taxon>
        <taxon>Bacillati</taxon>
        <taxon>Actinomycetota</taxon>
        <taxon>Actinomycetes</taxon>
        <taxon>Micrococcales</taxon>
        <taxon>Micrococcaceae</taxon>
        <taxon>Kocuria</taxon>
    </lineage>
</organism>
<dbReference type="SUPFAM" id="SSF47384">
    <property type="entry name" value="Homodimeric domain of signal transducing histidine kinase"/>
    <property type="match status" value="1"/>
</dbReference>
<dbReference type="Gene3D" id="1.10.287.130">
    <property type="match status" value="1"/>
</dbReference>
<sequence length="538" mass="57291">MDAVLAGLRLVPARVHELSPRARVVISQLPQTLATVVLLIAVGLFRPGLLADARVLWGGGLTVALLLACVLVPWEALGPKASLVIPVLDFLPVGLLFEGMFPHVLGIPFLVTLPMLWLVASGQLGRLGAPIGALLTLAMLWAPVLLGPEPVSVAALSESVLIPVMVLAIGAMAQVLVDSAGAKDARLRQLLAEAARRERLLHTVLESVDVWVLALDETGRPVLANNDQLAAYAHRRHGHQQAPLDLYDRAGERVPAAEAPIARAVAGESFSGELLRVGEPAAQRILSATARVLHDDQGQPEGSVLSFSDVTELVEALEAKDEFVAGISHELRTPLTSIRGYTELLSLDEQLSEPAQAGLAVIERNAEQLLHLVEDLLSTHRGPARRHSGPVDLLPVLEQALEAARPGAERAEVALTMWAHPSLVVLGDPVGLRQVLDNLISNAVKYSPPHRPVFVIATTETTTAQVQVIDHGYGMSPHEVARVFEKYYRSPTARMSTTPGLGIGLALSKAIVEDHGGTLTCHSTAGEGTIFTLTLPTA</sequence>
<reference evidence="16 20" key="3">
    <citation type="submission" date="2019-07" db="EMBL/GenBank/DDBJ databases">
        <title>Whole genome shotgun sequence of Kocuria flava NBRC 107626.</title>
        <authorList>
            <person name="Hosoyama A."/>
            <person name="Uohara A."/>
            <person name="Ohji S."/>
            <person name="Ichikawa N."/>
        </authorList>
    </citation>
    <scope>NUCLEOTIDE SEQUENCE [LARGE SCALE GENOMIC DNA]</scope>
    <source>
        <strain evidence="16 20">NBRC 107626</strain>
    </source>
</reference>
<dbReference type="FunFam" id="1.10.287.130:FF:000001">
    <property type="entry name" value="Two-component sensor histidine kinase"/>
    <property type="match status" value="1"/>
</dbReference>
<proteinExistence type="predicted"/>
<dbReference type="Pfam" id="PF08448">
    <property type="entry name" value="PAS_4"/>
    <property type="match status" value="1"/>
</dbReference>
<comment type="catalytic activity">
    <reaction evidence="1">
        <text>ATP + protein L-histidine = ADP + protein N-phospho-L-histidine.</text>
        <dbReference type="EC" id="2.7.13.3"/>
    </reaction>
</comment>
<evidence type="ECO:0000256" key="3">
    <source>
        <dbReference type="ARBA" id="ARBA00004236"/>
    </source>
</evidence>
<dbReference type="SMART" id="SM00387">
    <property type="entry name" value="HATPase_c"/>
    <property type="match status" value="1"/>
</dbReference>
<dbReference type="Proteomes" id="UP000057181">
    <property type="component" value="Plasmid 1"/>
</dbReference>
<dbReference type="SMART" id="SM00388">
    <property type="entry name" value="HisKA"/>
    <property type="match status" value="1"/>
</dbReference>
<evidence type="ECO:0000256" key="8">
    <source>
        <dbReference type="ARBA" id="ARBA00022777"/>
    </source>
</evidence>
<evidence type="ECO:0000256" key="1">
    <source>
        <dbReference type="ARBA" id="ARBA00000085"/>
    </source>
</evidence>
<dbReference type="InterPro" id="IPR005467">
    <property type="entry name" value="His_kinase_dom"/>
</dbReference>
<dbReference type="InterPro" id="IPR035965">
    <property type="entry name" value="PAS-like_dom_sf"/>
</dbReference>
<accession>A0A0U2Z0Z7</accession>
<dbReference type="Proteomes" id="UP000234632">
    <property type="component" value="Unassembled WGS sequence"/>
</dbReference>
<reference evidence="17 19" key="2">
    <citation type="submission" date="2015-12" db="EMBL/GenBank/DDBJ databases">
        <authorList>
            <person name="Shamseldin A."/>
            <person name="Moawad H."/>
            <person name="Abd El-Rahim W.M."/>
            <person name="Sadowsky M.J."/>
        </authorList>
    </citation>
    <scope>NUCLEOTIDE SEQUENCE [LARGE SCALE GENOMIC DNA]</scope>
    <source>
        <strain evidence="17 19">S43</strain>
    </source>
</reference>
<dbReference type="FunFam" id="3.30.565.10:FF:000006">
    <property type="entry name" value="Sensor histidine kinase WalK"/>
    <property type="match status" value="1"/>
</dbReference>
<dbReference type="PRINTS" id="PR00344">
    <property type="entry name" value="BCTRLSENSOR"/>
</dbReference>
<dbReference type="Proteomes" id="UP000321155">
    <property type="component" value="Unassembled WGS sequence"/>
</dbReference>
<dbReference type="PANTHER" id="PTHR42878">
    <property type="entry name" value="TWO-COMPONENT HISTIDINE KINASE"/>
    <property type="match status" value="1"/>
</dbReference>
<evidence type="ECO:0000313" key="15">
    <source>
        <dbReference type="EMBL" id="ALU41393.1"/>
    </source>
</evidence>
<evidence type="ECO:0000256" key="9">
    <source>
        <dbReference type="ARBA" id="ARBA00022840"/>
    </source>
</evidence>
<evidence type="ECO:0000259" key="14">
    <source>
        <dbReference type="PROSITE" id="PS50109"/>
    </source>
</evidence>
<evidence type="ECO:0000256" key="13">
    <source>
        <dbReference type="SAM" id="Phobius"/>
    </source>
</evidence>
<keyword evidence="20" id="KW-1185">Reference proteome</keyword>
<dbReference type="CDD" id="cd00082">
    <property type="entry name" value="HisKA"/>
    <property type="match status" value="1"/>
</dbReference>
<dbReference type="PANTHER" id="PTHR42878:SF7">
    <property type="entry name" value="SENSOR HISTIDINE KINASE GLRK"/>
    <property type="match status" value="1"/>
</dbReference>
<keyword evidence="15" id="KW-0614">Plasmid</keyword>
<keyword evidence="6" id="KW-0808">Transferase</keyword>
<evidence type="ECO:0000256" key="6">
    <source>
        <dbReference type="ARBA" id="ARBA00022679"/>
    </source>
</evidence>
<feature type="transmembrane region" description="Helical" evidence="13">
    <location>
        <begin position="56"/>
        <end position="74"/>
    </location>
</feature>
<feature type="transmembrane region" description="Helical" evidence="13">
    <location>
        <begin position="127"/>
        <end position="148"/>
    </location>
</feature>
<keyword evidence="9" id="KW-0067">ATP-binding</keyword>
<dbReference type="InterPro" id="IPR050351">
    <property type="entry name" value="BphY/WalK/GraS-like"/>
</dbReference>
<keyword evidence="8 16" id="KW-0418">Kinase</keyword>
<feature type="domain" description="Histidine kinase" evidence="14">
    <location>
        <begin position="326"/>
        <end position="538"/>
    </location>
</feature>
<dbReference type="Gene3D" id="3.30.450.20">
    <property type="entry name" value="PAS domain"/>
    <property type="match status" value="1"/>
</dbReference>
<evidence type="ECO:0000256" key="11">
    <source>
        <dbReference type="ARBA" id="ARBA00023136"/>
    </source>
</evidence>
<evidence type="ECO:0000313" key="19">
    <source>
        <dbReference type="Proteomes" id="UP000234632"/>
    </source>
</evidence>
<dbReference type="GO" id="GO:0030295">
    <property type="term" value="F:protein kinase activator activity"/>
    <property type="evidence" value="ECO:0007669"/>
    <property type="project" value="TreeGrafter"/>
</dbReference>
<dbReference type="GO" id="GO:0005509">
    <property type="term" value="F:calcium ion binding"/>
    <property type="evidence" value="ECO:0007669"/>
    <property type="project" value="UniProtKB-ARBA"/>
</dbReference>
<evidence type="ECO:0000256" key="2">
    <source>
        <dbReference type="ARBA" id="ARBA00001968"/>
    </source>
</evidence>
<dbReference type="InterPro" id="IPR013656">
    <property type="entry name" value="PAS_4"/>
</dbReference>
<dbReference type="AlphaFoldDB" id="A0A0U2Z0Z7"/>
<dbReference type="SUPFAM" id="SSF55785">
    <property type="entry name" value="PYP-like sensor domain (PAS domain)"/>
    <property type="match status" value="1"/>
</dbReference>
<evidence type="ECO:0000256" key="12">
    <source>
        <dbReference type="ARBA" id="ARBA00039401"/>
    </source>
</evidence>
<comment type="cofactor">
    <cofactor evidence="2">
        <name>a divalent metal cation</name>
        <dbReference type="ChEBI" id="CHEBI:60240"/>
    </cofactor>
</comment>
<dbReference type="GO" id="GO:0000155">
    <property type="term" value="F:phosphorelay sensor kinase activity"/>
    <property type="evidence" value="ECO:0007669"/>
    <property type="project" value="InterPro"/>
</dbReference>